<dbReference type="Proteomes" id="UP000643403">
    <property type="component" value="Unassembled WGS sequence"/>
</dbReference>
<dbReference type="SUPFAM" id="SSF103088">
    <property type="entry name" value="OmpA-like"/>
    <property type="match status" value="1"/>
</dbReference>
<comment type="caution">
    <text evidence="5">The sequence shown here is derived from an EMBL/GenBank/DDBJ whole genome shotgun (WGS) entry which is preliminary data.</text>
</comment>
<feature type="transmembrane region" description="Helical" evidence="2">
    <location>
        <begin position="138"/>
        <end position="160"/>
    </location>
</feature>
<organism evidence="5 6">
    <name type="scientific">Cognatilysobacter xinjiangensis</name>
    <dbReference type="NCBI Taxonomy" id="546892"/>
    <lineage>
        <taxon>Bacteria</taxon>
        <taxon>Pseudomonadati</taxon>
        <taxon>Pseudomonadota</taxon>
        <taxon>Gammaproteobacteria</taxon>
        <taxon>Lysobacterales</taxon>
        <taxon>Lysobacteraceae</taxon>
        <taxon>Cognatilysobacter</taxon>
    </lineage>
</organism>
<keyword evidence="6" id="KW-1185">Reference proteome</keyword>
<keyword evidence="3" id="KW-0732">Signal</keyword>
<evidence type="ECO:0000256" key="3">
    <source>
        <dbReference type="SAM" id="SignalP"/>
    </source>
</evidence>
<protein>
    <recommendedName>
        <fullName evidence="4">OmpA-like domain-containing protein</fullName>
    </recommendedName>
</protein>
<feature type="transmembrane region" description="Helical" evidence="2">
    <location>
        <begin position="260"/>
        <end position="278"/>
    </location>
</feature>
<name>A0ABQ3C811_9GAMM</name>
<proteinExistence type="predicted"/>
<feature type="transmembrane region" description="Helical" evidence="2">
    <location>
        <begin position="222"/>
        <end position="240"/>
    </location>
</feature>
<reference evidence="6" key="1">
    <citation type="journal article" date="2019" name="Int. J. Syst. Evol. Microbiol.">
        <title>The Global Catalogue of Microorganisms (GCM) 10K type strain sequencing project: providing services to taxonomists for standard genome sequencing and annotation.</title>
        <authorList>
            <consortium name="The Broad Institute Genomics Platform"/>
            <consortium name="The Broad Institute Genome Sequencing Center for Infectious Disease"/>
            <person name="Wu L."/>
            <person name="Ma J."/>
        </authorList>
    </citation>
    <scope>NUCLEOTIDE SEQUENCE [LARGE SCALE GENOMIC DNA]</scope>
    <source>
        <strain evidence="6">KCTC 22558</strain>
    </source>
</reference>
<dbReference type="EMBL" id="BMXY01000005">
    <property type="protein sequence ID" value="GGZ72360.1"/>
    <property type="molecule type" value="Genomic_DNA"/>
</dbReference>
<dbReference type="InterPro" id="IPR036737">
    <property type="entry name" value="OmpA-like_sf"/>
</dbReference>
<feature type="chain" id="PRO_5046455408" description="OmpA-like domain-containing protein" evidence="3">
    <location>
        <begin position="20"/>
        <end position="407"/>
    </location>
</feature>
<evidence type="ECO:0000259" key="4">
    <source>
        <dbReference type="PROSITE" id="PS51123"/>
    </source>
</evidence>
<sequence>MKMIAAAFLGFLLSAAAQGAEPAFARTCIKATQTEKGRMAEVSVAETSGHKEVDAFARNLVKVFRLQLGKGQSVPRQEGFVVVDYFEDGSFASTLFKEKGRLVRGCLDLQPLENGFGTVLGPMSSLAALLAAKRDAKLLRWAGALFVLWLTCTGPLRWVAGSTLPPWLLGSAPNLFAGLTLTFWQAFVVPGSPVGSAAVAFVVLGLVELVQLAMPQHRADSLDLLASLVGCFIAAAVLYWRRRVPQHVPVLAPRGGSMRFATGGICAALALAPAIALGHEPAPQIRFQPGQPVVLERLVESLDGPEAVAALEDNLRAMLAYPSLKALVRGFADPGECAGERCEVLSRDRARATFRWLVQHGVAPDRMTYEFYGISRPLAEGSSSRNRRVEISPVIERVPAGRVLGIR</sequence>
<feature type="signal peptide" evidence="3">
    <location>
        <begin position="1"/>
        <end position="19"/>
    </location>
</feature>
<evidence type="ECO:0000313" key="6">
    <source>
        <dbReference type="Proteomes" id="UP000643403"/>
    </source>
</evidence>
<evidence type="ECO:0000256" key="2">
    <source>
        <dbReference type="SAM" id="Phobius"/>
    </source>
</evidence>
<dbReference type="CDD" id="cd07185">
    <property type="entry name" value="OmpA_C-like"/>
    <property type="match status" value="1"/>
</dbReference>
<keyword evidence="2" id="KW-1133">Transmembrane helix</keyword>
<dbReference type="PROSITE" id="PS51123">
    <property type="entry name" value="OMPA_2"/>
    <property type="match status" value="1"/>
</dbReference>
<keyword evidence="2" id="KW-0812">Transmembrane</keyword>
<dbReference type="Pfam" id="PF00691">
    <property type="entry name" value="OmpA"/>
    <property type="match status" value="1"/>
</dbReference>
<feature type="domain" description="OmpA-like" evidence="4">
    <location>
        <begin position="274"/>
        <end position="397"/>
    </location>
</feature>
<dbReference type="Gene3D" id="3.30.1330.60">
    <property type="entry name" value="OmpA-like domain"/>
    <property type="match status" value="1"/>
</dbReference>
<gene>
    <name evidence="5" type="ORF">GCM10008101_28470</name>
</gene>
<dbReference type="RefSeq" id="WP_189451177.1">
    <property type="nucleotide sequence ID" value="NZ_BMXY01000005.1"/>
</dbReference>
<accession>A0ABQ3C811</accession>
<evidence type="ECO:0000313" key="5">
    <source>
        <dbReference type="EMBL" id="GGZ72360.1"/>
    </source>
</evidence>
<keyword evidence="1 2" id="KW-0472">Membrane</keyword>
<dbReference type="InterPro" id="IPR006665">
    <property type="entry name" value="OmpA-like"/>
</dbReference>
<evidence type="ECO:0000256" key="1">
    <source>
        <dbReference type="PROSITE-ProRule" id="PRU00473"/>
    </source>
</evidence>